<keyword evidence="3" id="KW-1185">Reference proteome</keyword>
<gene>
    <name evidence="2" type="ORF">Pflav_010270</name>
</gene>
<sequence length="108" mass="11832">MKLKLAVVAGLATLAALLVAPAPAQTASTLACSAAGSYSQILNGTRLHVLARRHPRYRWRGGDDAGLMTDERCSRDVVADRILQGMDRISPRRRVNRDHENICVPIRT</sequence>
<feature type="signal peptide" evidence="1">
    <location>
        <begin position="1"/>
        <end position="24"/>
    </location>
</feature>
<evidence type="ECO:0000313" key="3">
    <source>
        <dbReference type="Proteomes" id="UP000502508"/>
    </source>
</evidence>
<name>A0A6F8XLD2_9ACTN</name>
<keyword evidence="1" id="KW-0732">Signal</keyword>
<dbReference type="KEGG" id="pfla:Pflav_010270"/>
<accession>A0A6F8XLD2</accession>
<proteinExistence type="predicted"/>
<reference evidence="2 3" key="1">
    <citation type="submission" date="2020-03" db="EMBL/GenBank/DDBJ databases">
        <title>Whole genome shotgun sequence of Phytohabitans flavus NBRC 107702.</title>
        <authorList>
            <person name="Komaki H."/>
            <person name="Tamura T."/>
        </authorList>
    </citation>
    <scope>NUCLEOTIDE SEQUENCE [LARGE SCALE GENOMIC DNA]</scope>
    <source>
        <strain evidence="2 3">NBRC 107702</strain>
    </source>
</reference>
<reference evidence="2 3" key="2">
    <citation type="submission" date="2020-03" db="EMBL/GenBank/DDBJ databases">
        <authorList>
            <person name="Ichikawa N."/>
            <person name="Kimura A."/>
            <person name="Kitahashi Y."/>
            <person name="Uohara A."/>
        </authorList>
    </citation>
    <scope>NUCLEOTIDE SEQUENCE [LARGE SCALE GENOMIC DNA]</scope>
    <source>
        <strain evidence="2 3">NBRC 107702</strain>
    </source>
</reference>
<protein>
    <submittedName>
        <fullName evidence="2">Uncharacterized protein</fullName>
    </submittedName>
</protein>
<dbReference type="EMBL" id="AP022870">
    <property type="protein sequence ID" value="BCB74617.1"/>
    <property type="molecule type" value="Genomic_DNA"/>
</dbReference>
<dbReference type="Proteomes" id="UP000502508">
    <property type="component" value="Chromosome"/>
</dbReference>
<feature type="chain" id="PRO_5039171816" evidence="1">
    <location>
        <begin position="25"/>
        <end position="108"/>
    </location>
</feature>
<evidence type="ECO:0000313" key="2">
    <source>
        <dbReference type="EMBL" id="BCB74617.1"/>
    </source>
</evidence>
<organism evidence="2 3">
    <name type="scientific">Phytohabitans flavus</name>
    <dbReference type="NCBI Taxonomy" id="1076124"/>
    <lineage>
        <taxon>Bacteria</taxon>
        <taxon>Bacillati</taxon>
        <taxon>Actinomycetota</taxon>
        <taxon>Actinomycetes</taxon>
        <taxon>Micromonosporales</taxon>
        <taxon>Micromonosporaceae</taxon>
    </lineage>
</organism>
<dbReference type="AlphaFoldDB" id="A0A6F8XLD2"/>
<dbReference type="PROSITE" id="PS51257">
    <property type="entry name" value="PROKAR_LIPOPROTEIN"/>
    <property type="match status" value="1"/>
</dbReference>
<evidence type="ECO:0000256" key="1">
    <source>
        <dbReference type="SAM" id="SignalP"/>
    </source>
</evidence>
<dbReference type="RefSeq" id="WP_173034049.1">
    <property type="nucleotide sequence ID" value="NZ_AP022870.1"/>
</dbReference>